<evidence type="ECO:0000256" key="5">
    <source>
        <dbReference type="ARBA" id="ARBA00022833"/>
    </source>
</evidence>
<keyword evidence="9" id="KW-1015">Disulfide bond</keyword>
<dbReference type="VEuPathDB" id="CryptoDB:Vbra_22140"/>
<dbReference type="Proteomes" id="UP000041254">
    <property type="component" value="Unassembled WGS sequence"/>
</dbReference>
<dbReference type="Gene3D" id="2.60.40.10">
    <property type="entry name" value="Immunoglobulins"/>
    <property type="match status" value="1"/>
</dbReference>
<evidence type="ECO:0000256" key="4">
    <source>
        <dbReference type="ARBA" id="ARBA00022801"/>
    </source>
</evidence>
<dbReference type="Gene3D" id="3.10.170.20">
    <property type="match status" value="1"/>
</dbReference>
<reference evidence="12 13" key="1">
    <citation type="submission" date="2014-11" db="EMBL/GenBank/DDBJ databases">
        <authorList>
            <person name="Zhu J."/>
            <person name="Qi W."/>
            <person name="Song R."/>
        </authorList>
    </citation>
    <scope>NUCLEOTIDE SEQUENCE [LARGE SCALE GENOMIC DNA]</scope>
</reference>
<sequence>MWWHAQAPQTTAESDQSPRTRNARAAERGGRARPGHSPARRTQQLRRWRLWQRSAAVLLLSCALAPHGVRSHQCRHGKVEGRFHESYNGQGGVYTASRVEYGEERRRLQRSAQSSAVYEPLRIHVVTDPVEEFLRDEPAILKYLKLDVIPAALNWVQLALRVKRAEGPLSLQPQCGRLWMVQGDSPPSNPSDIKCVALSPNGTMCGDVPIPEEHLSPISMCPDSVYSCTRRYEGGGVPDADYILYVTANFDEACQSESVGSTVGYAGHCRRDQHDRPIAGQLNLCPRELLAVNTNATNDTAASGPTISLASDQMPPTRLLRPERRVLQGGGRSVGEGGMAHLGADWRMDVSFVVHETLHALGFSESDIAWFRDVDGQPLTHRDEQGRPPFDASAGPQGGWLPSAALVDTSNATGRVVKRVTTPRVVTEAQKHFGCESMTGLALEDQGDFGTRFGHWESRLLQSEGMTGSRDGQEHAAFSSMTLAFFEDSGWYLPDYSWAGDLTWGHRSFTRDGCSFVAETCLNQAEGGGPPTPIDPNHFCVGEGGQEQKLHCTQDLRAVALCPLAQYESPLPLWARHFEDDDTRGGPSQMTNFCPIWMPFERLAPNGRPLNATSLCTDPSNDVAEYNYFGEVYGEDSRCMASSLLEDGYVFDDSRPPSGRCYRRECVTAEGDDPHADYDAVIVHLQGGQQVRCGVSDGGKWKTVEGMNGQLRCPHVAQVCFGSPCENGGVWRDRRCVCPPGYIGKRCSHEDRSGNRRIIPSYFHYTPDDVTIKVGSSYRFEARVQGIVRNYTSISALPEGLTLDTDTGTIEGTPKETTDGCLVLTIAAGGVNEEARGLLRLSIVDGHEVVAMQAQTIGVRMPCGTYL</sequence>
<proteinExistence type="inferred from homology"/>
<accession>A0A0G4GC90</accession>
<dbReference type="GO" id="GO:0007155">
    <property type="term" value="P:cell adhesion"/>
    <property type="evidence" value="ECO:0007669"/>
    <property type="project" value="InterPro"/>
</dbReference>
<dbReference type="InterPro" id="IPR015919">
    <property type="entry name" value="Cadherin-like_sf"/>
</dbReference>
<evidence type="ECO:0000256" key="7">
    <source>
        <dbReference type="PIRSR" id="PIRSR601577-1"/>
    </source>
</evidence>
<dbReference type="PhylomeDB" id="A0A0G4GC90"/>
<dbReference type="Gene3D" id="2.10.55.10">
    <property type="entry name" value="Leishmanolysin domain 3"/>
    <property type="match status" value="1"/>
</dbReference>
<keyword evidence="5 8" id="KW-0862">Zinc</keyword>
<dbReference type="SUPFAM" id="SSF55486">
    <property type="entry name" value="Metalloproteases ('zincins'), catalytic domain"/>
    <property type="match status" value="2"/>
</dbReference>
<keyword evidence="2" id="KW-0645">Protease</keyword>
<organism evidence="12 13">
    <name type="scientific">Vitrella brassicaformis (strain CCMP3155)</name>
    <dbReference type="NCBI Taxonomy" id="1169540"/>
    <lineage>
        <taxon>Eukaryota</taxon>
        <taxon>Sar</taxon>
        <taxon>Alveolata</taxon>
        <taxon>Colpodellida</taxon>
        <taxon>Vitrellaceae</taxon>
        <taxon>Vitrella</taxon>
    </lineage>
</organism>
<gene>
    <name evidence="12" type="ORF">Vbra_22140</name>
</gene>
<dbReference type="FunFam" id="3.90.132.10:FF:000001">
    <property type="entry name" value="leishmanolysin-like peptidase isoform X2"/>
    <property type="match status" value="1"/>
</dbReference>
<dbReference type="InterPro" id="IPR001577">
    <property type="entry name" value="Peptidase_M8"/>
</dbReference>
<dbReference type="AlphaFoldDB" id="A0A0G4GC90"/>
<dbReference type="GO" id="GO:0004222">
    <property type="term" value="F:metalloendopeptidase activity"/>
    <property type="evidence" value="ECO:0007669"/>
    <property type="project" value="InterPro"/>
</dbReference>
<dbReference type="PROSITE" id="PS50026">
    <property type="entry name" value="EGF_3"/>
    <property type="match status" value="1"/>
</dbReference>
<evidence type="ECO:0000256" key="9">
    <source>
        <dbReference type="PROSITE-ProRule" id="PRU00076"/>
    </source>
</evidence>
<dbReference type="PANTHER" id="PTHR10942">
    <property type="entry name" value="LEISHMANOLYSIN-LIKE PEPTIDASE"/>
    <property type="match status" value="1"/>
</dbReference>
<evidence type="ECO:0000256" key="8">
    <source>
        <dbReference type="PIRSR" id="PIRSR601577-2"/>
    </source>
</evidence>
<dbReference type="Gene3D" id="2.10.25.10">
    <property type="entry name" value="Laminin"/>
    <property type="match status" value="1"/>
</dbReference>
<evidence type="ECO:0000256" key="1">
    <source>
        <dbReference type="ARBA" id="ARBA00005860"/>
    </source>
</evidence>
<dbReference type="SUPFAM" id="SSF57196">
    <property type="entry name" value="EGF/Laminin"/>
    <property type="match status" value="1"/>
</dbReference>
<evidence type="ECO:0000259" key="11">
    <source>
        <dbReference type="PROSITE" id="PS50026"/>
    </source>
</evidence>
<dbReference type="PROSITE" id="PS01186">
    <property type="entry name" value="EGF_2"/>
    <property type="match status" value="1"/>
</dbReference>
<feature type="region of interest" description="Disordered" evidence="10">
    <location>
        <begin position="1"/>
        <end position="43"/>
    </location>
</feature>
<dbReference type="GO" id="GO:0005509">
    <property type="term" value="F:calcium ion binding"/>
    <property type="evidence" value="ECO:0007669"/>
    <property type="project" value="InterPro"/>
</dbReference>
<evidence type="ECO:0000256" key="10">
    <source>
        <dbReference type="SAM" id="MobiDB-lite"/>
    </source>
</evidence>
<feature type="domain" description="EGF-like" evidence="11">
    <location>
        <begin position="709"/>
        <end position="748"/>
    </location>
</feature>
<dbReference type="SUPFAM" id="SSF49313">
    <property type="entry name" value="Cadherin-like"/>
    <property type="match status" value="1"/>
</dbReference>
<evidence type="ECO:0000256" key="3">
    <source>
        <dbReference type="ARBA" id="ARBA00022723"/>
    </source>
</evidence>
<comment type="similarity">
    <text evidence="1">Belongs to the peptidase M8 family.</text>
</comment>
<dbReference type="InParanoid" id="A0A0G4GC90"/>
<dbReference type="InterPro" id="IPR013783">
    <property type="entry name" value="Ig-like_fold"/>
</dbReference>
<dbReference type="OrthoDB" id="527990at2759"/>
<dbReference type="Pfam" id="PF05345">
    <property type="entry name" value="He_PIG"/>
    <property type="match status" value="1"/>
</dbReference>
<feature type="disulfide bond" evidence="9">
    <location>
        <begin position="738"/>
        <end position="747"/>
    </location>
</feature>
<dbReference type="EMBL" id="CDMY01000624">
    <property type="protein sequence ID" value="CEM26917.1"/>
    <property type="molecule type" value="Genomic_DNA"/>
</dbReference>
<keyword evidence="4" id="KW-0378">Hydrolase</keyword>
<comment type="caution">
    <text evidence="9">Lacks conserved residue(s) required for the propagation of feature annotation.</text>
</comment>
<dbReference type="GO" id="GO:0006508">
    <property type="term" value="P:proteolysis"/>
    <property type="evidence" value="ECO:0007669"/>
    <property type="project" value="UniProtKB-KW"/>
</dbReference>
<dbReference type="STRING" id="1169540.A0A0G4GC90"/>
<feature type="active site" evidence="7">
    <location>
        <position position="356"/>
    </location>
</feature>
<dbReference type="GO" id="GO:0016020">
    <property type="term" value="C:membrane"/>
    <property type="evidence" value="ECO:0007669"/>
    <property type="project" value="InterPro"/>
</dbReference>
<name>A0A0G4GC90_VITBC</name>
<keyword evidence="6 8" id="KW-0482">Metalloprotease</keyword>
<dbReference type="PANTHER" id="PTHR10942:SF0">
    <property type="entry name" value="LEISHMANOLYSIN-LIKE PEPTIDASE"/>
    <property type="match status" value="1"/>
</dbReference>
<feature type="binding site" evidence="8">
    <location>
        <position position="455"/>
    </location>
    <ligand>
        <name>Zn(2+)</name>
        <dbReference type="ChEBI" id="CHEBI:29105"/>
        <note>catalytic</note>
    </ligand>
</feature>
<feature type="binding site" evidence="8">
    <location>
        <position position="355"/>
    </location>
    <ligand>
        <name>Zn(2+)</name>
        <dbReference type="ChEBI" id="CHEBI:29105"/>
        <note>catalytic</note>
    </ligand>
</feature>
<evidence type="ECO:0000256" key="6">
    <source>
        <dbReference type="ARBA" id="ARBA00023049"/>
    </source>
</evidence>
<keyword evidence="3 8" id="KW-0479">Metal-binding</keyword>
<dbReference type="OMA" id="CEFGRES"/>
<feature type="binding site" evidence="8">
    <location>
        <position position="359"/>
    </location>
    <ligand>
        <name>Zn(2+)</name>
        <dbReference type="ChEBI" id="CHEBI:29105"/>
        <note>catalytic</note>
    </ligand>
</feature>
<dbReference type="PROSITE" id="PS00022">
    <property type="entry name" value="EGF_1"/>
    <property type="match status" value="1"/>
</dbReference>
<evidence type="ECO:0000313" key="12">
    <source>
        <dbReference type="EMBL" id="CEM26917.1"/>
    </source>
</evidence>
<evidence type="ECO:0000256" key="2">
    <source>
        <dbReference type="ARBA" id="ARBA00022670"/>
    </source>
</evidence>
<feature type="compositionally biased region" description="Polar residues" evidence="10">
    <location>
        <begin position="7"/>
        <end position="17"/>
    </location>
</feature>
<dbReference type="CDD" id="cd00054">
    <property type="entry name" value="EGF_CA"/>
    <property type="match status" value="1"/>
</dbReference>
<keyword evidence="13" id="KW-1185">Reference proteome</keyword>
<comment type="cofactor">
    <cofactor evidence="8">
        <name>Zn(2+)</name>
        <dbReference type="ChEBI" id="CHEBI:29105"/>
    </cofactor>
    <text evidence="8">Binds 1 zinc ion per subunit.</text>
</comment>
<protein>
    <recommendedName>
        <fullName evidence="11">EGF-like domain-containing protein</fullName>
    </recommendedName>
</protein>
<dbReference type="InterPro" id="IPR000742">
    <property type="entry name" value="EGF"/>
</dbReference>
<dbReference type="GO" id="GO:0005737">
    <property type="term" value="C:cytoplasm"/>
    <property type="evidence" value="ECO:0007669"/>
    <property type="project" value="TreeGrafter"/>
</dbReference>
<dbReference type="Pfam" id="PF01457">
    <property type="entry name" value="Peptidase_M8"/>
    <property type="match status" value="1"/>
</dbReference>
<evidence type="ECO:0000313" key="13">
    <source>
        <dbReference type="Proteomes" id="UP000041254"/>
    </source>
</evidence>
<dbReference type="Gene3D" id="3.90.132.10">
    <property type="entry name" value="Leishmanolysin , domain 2"/>
    <property type="match status" value="1"/>
</dbReference>
<keyword evidence="9" id="KW-0245">EGF-like domain</keyword>